<name>A0AAX4AYC6_STRPA</name>
<reference evidence="2" key="1">
    <citation type="submission" date="2023-09" db="EMBL/GenBank/DDBJ databases">
        <title>Streptococcus_parasanguinius_hifiasm_complete_genome_Zymo_Research_ D6332.</title>
        <authorList>
            <person name="Damerum A."/>
        </authorList>
    </citation>
    <scope>NUCLEOTIDE SEQUENCE</scope>
    <source>
        <strain evidence="2">B-1756</strain>
    </source>
</reference>
<dbReference type="PROSITE" id="PS51257">
    <property type="entry name" value="PROKAR_LIPOPROTEIN"/>
    <property type="match status" value="1"/>
</dbReference>
<evidence type="ECO:0008006" key="4">
    <source>
        <dbReference type="Google" id="ProtNLM"/>
    </source>
</evidence>
<organism evidence="2 3">
    <name type="scientific">Streptococcus parasanguinis</name>
    <dbReference type="NCBI Taxonomy" id="1318"/>
    <lineage>
        <taxon>Bacteria</taxon>
        <taxon>Bacillati</taxon>
        <taxon>Bacillota</taxon>
        <taxon>Bacilli</taxon>
        <taxon>Lactobacillales</taxon>
        <taxon>Streptococcaceae</taxon>
        <taxon>Streptococcus</taxon>
    </lineage>
</organism>
<dbReference type="RefSeq" id="WP_003009470.1">
    <property type="nucleotide sequence ID" value="NZ_CP133988.1"/>
</dbReference>
<proteinExistence type="predicted"/>
<evidence type="ECO:0000313" key="3">
    <source>
        <dbReference type="Proteomes" id="UP001248323"/>
    </source>
</evidence>
<sequence length="267" mass="30710">MKTWMKLVFLSLIAVVLVACEGLHIKIKGIKMTEELKTDSVWIDVHHGEKVTLNPYDAVTAVYHFDGKGNVVAYSGLDIDLGEFSGKNDKQILEIAKKAHERNFYRQKQQLRERMEVQLESMKKEGIQLSWDAKNSADVREKLKRLDETIKDVQKQFDAVVASNYKEPKARVVNYTFGTYDRDEYSKNQMQMVLTFAVQQLAKDSMSYQLEKTQKILREGFFSKSAEEVKDSYYVGLTEADSENDVPGDYHDFMISVRKGHSGIDLK</sequence>
<dbReference type="EMBL" id="CP133988">
    <property type="protein sequence ID" value="WNB83629.1"/>
    <property type="molecule type" value="Genomic_DNA"/>
</dbReference>
<evidence type="ECO:0000256" key="1">
    <source>
        <dbReference type="SAM" id="Coils"/>
    </source>
</evidence>
<keyword evidence="1" id="KW-0175">Coiled coil</keyword>
<accession>A0AAX4AYC6</accession>
<protein>
    <recommendedName>
        <fullName evidence="4">Lipoprotein</fullName>
    </recommendedName>
</protein>
<dbReference type="Proteomes" id="UP001248323">
    <property type="component" value="Chromosome"/>
</dbReference>
<dbReference type="AlphaFoldDB" id="A0AAX4AYC6"/>
<evidence type="ECO:0000313" key="2">
    <source>
        <dbReference type="EMBL" id="WNB83629.1"/>
    </source>
</evidence>
<feature type="coiled-coil region" evidence="1">
    <location>
        <begin position="105"/>
        <end position="156"/>
    </location>
</feature>
<gene>
    <name evidence="2" type="ORF">RDV49_01875</name>
</gene>